<gene>
    <name evidence="1" type="ORF">M9Y10_012456</name>
</gene>
<dbReference type="InterPro" id="IPR036291">
    <property type="entry name" value="NAD(P)-bd_dom_sf"/>
</dbReference>
<dbReference type="SUPFAM" id="SSF51735">
    <property type="entry name" value="NAD(P)-binding Rossmann-fold domains"/>
    <property type="match status" value="1"/>
</dbReference>
<dbReference type="InterPro" id="IPR002347">
    <property type="entry name" value="SDR_fam"/>
</dbReference>
<dbReference type="PANTHER" id="PTHR43975:SF2">
    <property type="entry name" value="EG:BACR7A4.14 PROTEIN-RELATED"/>
    <property type="match status" value="1"/>
</dbReference>
<sequence>MLKEKKCFIISATSDIGEAIAYKFAKAGVSILYLHGRNQFHLEKISNECSKYGSKCFIFNCDLCESSQVCKMKNQICQTMSNDNINLDIFVFCAGGLGDMDPISFLRIEQDFLKIFQLNFLSCVDLFDFLTPKFSSNSSAVFITSTNTFVPLECGSSYCTSKCAIKEFMKSKAIELGIKGIRVNSIAPGIVETKLHNQYFENKEELVNFFDKCKKEHPLGRIATCDGIANTAMFLCSDLACDITGSETIIDCGETLTIKEKAGESSYSNYSSDSNNIDE</sequence>
<dbReference type="PANTHER" id="PTHR43975">
    <property type="entry name" value="ZGC:101858"/>
    <property type="match status" value="1"/>
</dbReference>
<proteinExistence type="predicted"/>
<dbReference type="Gene3D" id="3.40.50.720">
    <property type="entry name" value="NAD(P)-binding Rossmann-like Domain"/>
    <property type="match status" value="1"/>
</dbReference>
<evidence type="ECO:0000313" key="2">
    <source>
        <dbReference type="Proteomes" id="UP001470230"/>
    </source>
</evidence>
<protein>
    <submittedName>
        <fullName evidence="1">Oxidation-reduction process</fullName>
    </submittedName>
</protein>
<keyword evidence="2" id="KW-1185">Reference proteome</keyword>
<organism evidence="1 2">
    <name type="scientific">Tritrichomonas musculus</name>
    <dbReference type="NCBI Taxonomy" id="1915356"/>
    <lineage>
        <taxon>Eukaryota</taxon>
        <taxon>Metamonada</taxon>
        <taxon>Parabasalia</taxon>
        <taxon>Tritrichomonadida</taxon>
        <taxon>Tritrichomonadidae</taxon>
        <taxon>Tritrichomonas</taxon>
    </lineage>
</organism>
<comment type="caution">
    <text evidence="1">The sequence shown here is derived from an EMBL/GenBank/DDBJ whole genome shotgun (WGS) entry which is preliminary data.</text>
</comment>
<dbReference type="EMBL" id="JAPFFF010000018">
    <property type="protein sequence ID" value="KAK8860790.1"/>
    <property type="molecule type" value="Genomic_DNA"/>
</dbReference>
<evidence type="ECO:0000313" key="1">
    <source>
        <dbReference type="EMBL" id="KAK8860790.1"/>
    </source>
</evidence>
<reference evidence="1 2" key="1">
    <citation type="submission" date="2024-04" db="EMBL/GenBank/DDBJ databases">
        <title>Tritrichomonas musculus Genome.</title>
        <authorList>
            <person name="Alves-Ferreira E."/>
            <person name="Grigg M."/>
            <person name="Lorenzi H."/>
            <person name="Galac M."/>
        </authorList>
    </citation>
    <scope>NUCLEOTIDE SEQUENCE [LARGE SCALE GENOMIC DNA]</scope>
    <source>
        <strain evidence="1 2">EAF2021</strain>
    </source>
</reference>
<dbReference type="PRINTS" id="PR00081">
    <property type="entry name" value="GDHRDH"/>
</dbReference>
<dbReference type="CDD" id="cd05233">
    <property type="entry name" value="SDR_c"/>
    <property type="match status" value="1"/>
</dbReference>
<accession>A0ABR2IEW1</accession>
<dbReference type="Pfam" id="PF13561">
    <property type="entry name" value="adh_short_C2"/>
    <property type="match status" value="1"/>
</dbReference>
<dbReference type="Proteomes" id="UP001470230">
    <property type="component" value="Unassembled WGS sequence"/>
</dbReference>
<name>A0ABR2IEW1_9EUKA</name>